<evidence type="ECO:0000256" key="1">
    <source>
        <dbReference type="SAM" id="MobiDB-lite"/>
    </source>
</evidence>
<dbReference type="EMBL" id="MHJU01000024">
    <property type="protein sequence ID" value="OGY72725.1"/>
    <property type="molecule type" value="Genomic_DNA"/>
</dbReference>
<dbReference type="AlphaFoldDB" id="A0A1G2A7R9"/>
<feature type="region of interest" description="Disordered" evidence="1">
    <location>
        <begin position="183"/>
        <end position="216"/>
    </location>
</feature>
<reference evidence="2 3" key="1">
    <citation type="journal article" date="2016" name="Nat. Commun.">
        <title>Thousands of microbial genomes shed light on interconnected biogeochemical processes in an aquifer system.</title>
        <authorList>
            <person name="Anantharaman K."/>
            <person name="Brown C.T."/>
            <person name="Hug L.A."/>
            <person name="Sharon I."/>
            <person name="Castelle C.J."/>
            <person name="Probst A.J."/>
            <person name="Thomas B.C."/>
            <person name="Singh A."/>
            <person name="Wilkins M.J."/>
            <person name="Karaoz U."/>
            <person name="Brodie E.L."/>
            <person name="Williams K.H."/>
            <person name="Hubbard S.S."/>
            <person name="Banfield J.F."/>
        </authorList>
    </citation>
    <scope>NUCLEOTIDE SEQUENCE [LARGE SCALE GENOMIC DNA]</scope>
</reference>
<comment type="caution">
    <text evidence="2">The sequence shown here is derived from an EMBL/GenBank/DDBJ whole genome shotgun (WGS) entry which is preliminary data.</text>
</comment>
<name>A0A1G2A7R9_9BACT</name>
<proteinExistence type="predicted"/>
<feature type="compositionally biased region" description="Polar residues" evidence="1">
    <location>
        <begin position="197"/>
        <end position="209"/>
    </location>
</feature>
<evidence type="ECO:0000313" key="2">
    <source>
        <dbReference type="EMBL" id="OGY72725.1"/>
    </source>
</evidence>
<gene>
    <name evidence="2" type="ORF">A3H61_05075</name>
</gene>
<evidence type="ECO:0000313" key="3">
    <source>
        <dbReference type="Proteomes" id="UP000178315"/>
    </source>
</evidence>
<organism evidence="2 3">
    <name type="scientific">Candidatus Jacksonbacteria bacterium RIFCSPLOWO2_02_FULL_44_20</name>
    <dbReference type="NCBI Taxonomy" id="1798460"/>
    <lineage>
        <taxon>Bacteria</taxon>
        <taxon>Candidatus Jacksoniibacteriota</taxon>
    </lineage>
</organism>
<sequence>MKLNLKTMPANQQNTNGADVLDLFDEATLAEIPVTDAATKNLHGTQSSPDIDNDAVYAFASLPSHLQSAINKDAELKKRFESILATYLKDIRDELETRDRLSASIEKGGMGFAFDDIEEIFKSLLEPKTQKLESPSLSPIRQLKPAVALKPLTLSEFPETEELRSFSITPIDLKKIDKPVAMADRPKIPQPPKSDDFTNTASAFSSRRSAPTGGAKPIMVDISHPSSRLVNPTDEFATFDFEDMRRSGVGKFIDFVVDRIEKISRDEFANRRSAIRAWQRSPLYRKYVAIGKEVLKSASDVSAYLKEHSLGLTCEEFEMIGKLNERLRF</sequence>
<accession>A0A1G2A7R9</accession>
<protein>
    <submittedName>
        <fullName evidence="2">Uncharacterized protein</fullName>
    </submittedName>
</protein>
<dbReference type="Proteomes" id="UP000178315">
    <property type="component" value="Unassembled WGS sequence"/>
</dbReference>